<dbReference type="InterPro" id="IPR013106">
    <property type="entry name" value="Ig_V-set"/>
</dbReference>
<name>A0A8C7WWI6_9TELE</name>
<evidence type="ECO:0000256" key="1">
    <source>
        <dbReference type="ARBA" id="ARBA00004370"/>
    </source>
</evidence>
<keyword evidence="8" id="KW-1185">Reference proteome</keyword>
<dbReference type="AlphaFoldDB" id="A0A8C7WWI6"/>
<dbReference type="GO" id="GO:0009897">
    <property type="term" value="C:external side of plasma membrane"/>
    <property type="evidence" value="ECO:0007669"/>
    <property type="project" value="TreeGrafter"/>
</dbReference>
<dbReference type="InterPro" id="IPR036179">
    <property type="entry name" value="Ig-like_dom_sf"/>
</dbReference>
<proteinExistence type="predicted"/>
<evidence type="ECO:0000256" key="4">
    <source>
        <dbReference type="SAM" id="MobiDB-lite"/>
    </source>
</evidence>
<reference evidence="7" key="1">
    <citation type="submission" date="2025-08" db="UniProtKB">
        <authorList>
            <consortium name="Ensembl"/>
        </authorList>
    </citation>
    <scope>IDENTIFICATION</scope>
</reference>
<dbReference type="SUPFAM" id="SSF48726">
    <property type="entry name" value="Immunoglobulin"/>
    <property type="match status" value="1"/>
</dbReference>
<dbReference type="InterPro" id="IPR007110">
    <property type="entry name" value="Ig-like_dom"/>
</dbReference>
<feature type="region of interest" description="Disordered" evidence="4">
    <location>
        <begin position="192"/>
        <end position="224"/>
    </location>
</feature>
<keyword evidence="3" id="KW-0393">Immunoglobulin domain</keyword>
<dbReference type="SMART" id="SM00409">
    <property type="entry name" value="IG"/>
    <property type="match status" value="1"/>
</dbReference>
<reference evidence="7" key="2">
    <citation type="submission" date="2025-09" db="UniProtKB">
        <authorList>
            <consortium name="Ensembl"/>
        </authorList>
    </citation>
    <scope>IDENTIFICATION</scope>
</reference>
<keyword evidence="5" id="KW-0812">Transmembrane</keyword>
<dbReference type="PANTHER" id="PTHR24100">
    <property type="entry name" value="BUTYROPHILIN"/>
    <property type="match status" value="1"/>
</dbReference>
<dbReference type="Gene3D" id="2.60.40.10">
    <property type="entry name" value="Immunoglobulins"/>
    <property type="match status" value="1"/>
</dbReference>
<feature type="transmembrane region" description="Helical" evidence="5">
    <location>
        <begin position="165"/>
        <end position="187"/>
    </location>
</feature>
<dbReference type="PROSITE" id="PS00290">
    <property type="entry name" value="IG_MHC"/>
    <property type="match status" value="1"/>
</dbReference>
<dbReference type="InterPro" id="IPR013783">
    <property type="entry name" value="Ig-like_fold"/>
</dbReference>
<dbReference type="GeneTree" id="ENSGT00940000177262"/>
<accession>A0A8C7WWI6</accession>
<dbReference type="PROSITE" id="PS50835">
    <property type="entry name" value="IG_LIKE"/>
    <property type="match status" value="1"/>
</dbReference>
<dbReference type="GO" id="GO:0005102">
    <property type="term" value="F:signaling receptor binding"/>
    <property type="evidence" value="ECO:0007669"/>
    <property type="project" value="TreeGrafter"/>
</dbReference>
<evidence type="ECO:0000256" key="3">
    <source>
        <dbReference type="ARBA" id="ARBA00023319"/>
    </source>
</evidence>
<dbReference type="PANTHER" id="PTHR24100:SF151">
    <property type="entry name" value="ICOS LIGAND"/>
    <property type="match status" value="1"/>
</dbReference>
<dbReference type="Proteomes" id="UP000694383">
    <property type="component" value="Unplaced"/>
</dbReference>
<dbReference type="Ensembl" id="ENSOSIT00000004499.1">
    <property type="protein sequence ID" value="ENSOSIP00000004200.1"/>
    <property type="gene ID" value="ENSOSIG00000002847.1"/>
</dbReference>
<evidence type="ECO:0000313" key="8">
    <source>
        <dbReference type="Proteomes" id="UP000694383"/>
    </source>
</evidence>
<evidence type="ECO:0000313" key="7">
    <source>
        <dbReference type="Ensembl" id="ENSOSIP00000004200.1"/>
    </source>
</evidence>
<keyword evidence="5" id="KW-1133">Transmembrane helix</keyword>
<dbReference type="InterPro" id="IPR003599">
    <property type="entry name" value="Ig_sub"/>
</dbReference>
<evidence type="ECO:0000256" key="5">
    <source>
        <dbReference type="SAM" id="Phobius"/>
    </source>
</evidence>
<evidence type="ECO:0000259" key="6">
    <source>
        <dbReference type="PROSITE" id="PS50835"/>
    </source>
</evidence>
<dbReference type="InterPro" id="IPR003006">
    <property type="entry name" value="Ig/MHC_CS"/>
</dbReference>
<feature type="domain" description="Ig-like" evidence="6">
    <location>
        <begin position="45"/>
        <end position="151"/>
    </location>
</feature>
<dbReference type="InterPro" id="IPR050504">
    <property type="entry name" value="IgSF_BTN/MOG"/>
</dbReference>
<keyword evidence="2 5" id="KW-0472">Membrane</keyword>
<dbReference type="GO" id="GO:0001817">
    <property type="term" value="P:regulation of cytokine production"/>
    <property type="evidence" value="ECO:0007669"/>
    <property type="project" value="TreeGrafter"/>
</dbReference>
<dbReference type="GO" id="GO:0050852">
    <property type="term" value="P:T cell receptor signaling pathway"/>
    <property type="evidence" value="ECO:0007669"/>
    <property type="project" value="TreeGrafter"/>
</dbReference>
<evidence type="ECO:0000256" key="2">
    <source>
        <dbReference type="ARBA" id="ARBA00023136"/>
    </source>
</evidence>
<protein>
    <recommendedName>
        <fullName evidence="6">Ig-like domain-containing protein</fullName>
    </recommendedName>
</protein>
<comment type="subcellular location">
    <subcellularLocation>
        <location evidence="1">Membrane</location>
    </subcellularLocation>
</comment>
<organism evidence="7 8">
    <name type="scientific">Oryzias sinensis</name>
    <name type="common">Chinese medaka</name>
    <dbReference type="NCBI Taxonomy" id="183150"/>
    <lineage>
        <taxon>Eukaryota</taxon>
        <taxon>Metazoa</taxon>
        <taxon>Chordata</taxon>
        <taxon>Craniata</taxon>
        <taxon>Vertebrata</taxon>
        <taxon>Euteleostomi</taxon>
        <taxon>Actinopterygii</taxon>
        <taxon>Neopterygii</taxon>
        <taxon>Teleostei</taxon>
        <taxon>Neoteleostei</taxon>
        <taxon>Acanthomorphata</taxon>
        <taxon>Ovalentaria</taxon>
        <taxon>Atherinomorphae</taxon>
        <taxon>Beloniformes</taxon>
        <taxon>Adrianichthyidae</taxon>
        <taxon>Oryziinae</taxon>
        <taxon>Oryzias</taxon>
    </lineage>
</organism>
<dbReference type="Pfam" id="PF07686">
    <property type="entry name" value="V-set"/>
    <property type="match status" value="1"/>
</dbReference>
<sequence>NLTFITSFRINSCSFQIQKVLDLLTLETKSSEMLRGAECSLCSSPAGIQIIRKKPGDDVTLMCRDPEYMEDSSLLEWRRKDSKILFLFKDGRPFPYDTHESFRNRVFLKDSQVKDGDLSVVLKNVTMKDTGTYECRVIHENDPQRKLILISTIHLSVDLPEQGGLIAGGITGIVLAVLIPAAGLWIYRKKKGPKKSFSGSNNQQDPEQDFLNPDYDAESNTTDG</sequence>